<dbReference type="EMBL" id="JAHRHJ020000075">
    <property type="protein sequence ID" value="KAH9294484.1"/>
    <property type="molecule type" value="Genomic_DNA"/>
</dbReference>
<protein>
    <submittedName>
        <fullName evidence="2">Uncharacterized protein</fullName>
    </submittedName>
</protein>
<accession>A0AA38CBL2</accession>
<organism evidence="2 3">
    <name type="scientific">Taxus chinensis</name>
    <name type="common">Chinese yew</name>
    <name type="synonym">Taxus wallichiana var. chinensis</name>
    <dbReference type="NCBI Taxonomy" id="29808"/>
    <lineage>
        <taxon>Eukaryota</taxon>
        <taxon>Viridiplantae</taxon>
        <taxon>Streptophyta</taxon>
        <taxon>Embryophyta</taxon>
        <taxon>Tracheophyta</taxon>
        <taxon>Spermatophyta</taxon>
        <taxon>Pinopsida</taxon>
        <taxon>Pinidae</taxon>
        <taxon>Conifers II</taxon>
        <taxon>Cupressales</taxon>
        <taxon>Taxaceae</taxon>
        <taxon>Taxus</taxon>
    </lineage>
</organism>
<reference evidence="2 3" key="1">
    <citation type="journal article" date="2021" name="Nat. Plants">
        <title>The Taxus genome provides insights into paclitaxel biosynthesis.</title>
        <authorList>
            <person name="Xiong X."/>
            <person name="Gou J."/>
            <person name="Liao Q."/>
            <person name="Li Y."/>
            <person name="Zhou Q."/>
            <person name="Bi G."/>
            <person name="Li C."/>
            <person name="Du R."/>
            <person name="Wang X."/>
            <person name="Sun T."/>
            <person name="Guo L."/>
            <person name="Liang H."/>
            <person name="Lu P."/>
            <person name="Wu Y."/>
            <person name="Zhang Z."/>
            <person name="Ro D.K."/>
            <person name="Shang Y."/>
            <person name="Huang S."/>
            <person name="Yan J."/>
        </authorList>
    </citation>
    <scope>NUCLEOTIDE SEQUENCE [LARGE SCALE GENOMIC DNA]</scope>
    <source>
        <strain evidence="2">Ta-2019</strain>
    </source>
</reference>
<proteinExistence type="predicted"/>
<comment type="caution">
    <text evidence="2">The sequence shown here is derived from an EMBL/GenBank/DDBJ whole genome shotgun (WGS) entry which is preliminary data.</text>
</comment>
<feature type="non-terminal residue" evidence="2">
    <location>
        <position position="70"/>
    </location>
</feature>
<sequence length="70" mass="8025">MEQRDAEDAYSRRSREPMRLRHVSSAERGTEKPISGGSKVFVPGILGQLSHEDARDVKIQQARGRIRKRH</sequence>
<feature type="region of interest" description="Disordered" evidence="1">
    <location>
        <begin position="1"/>
        <end position="40"/>
    </location>
</feature>
<dbReference type="Proteomes" id="UP000824469">
    <property type="component" value="Unassembled WGS sequence"/>
</dbReference>
<feature type="compositionally biased region" description="Basic and acidic residues" evidence="1">
    <location>
        <begin position="1"/>
        <end position="31"/>
    </location>
</feature>
<evidence type="ECO:0000313" key="3">
    <source>
        <dbReference type="Proteomes" id="UP000824469"/>
    </source>
</evidence>
<name>A0AA38CBL2_TAXCH</name>
<dbReference type="AlphaFoldDB" id="A0AA38CBL2"/>
<evidence type="ECO:0000256" key="1">
    <source>
        <dbReference type="SAM" id="MobiDB-lite"/>
    </source>
</evidence>
<gene>
    <name evidence="2" type="ORF">KI387_040312</name>
</gene>
<keyword evidence="3" id="KW-1185">Reference proteome</keyword>
<evidence type="ECO:0000313" key="2">
    <source>
        <dbReference type="EMBL" id="KAH9294484.1"/>
    </source>
</evidence>